<gene>
    <name evidence="1" type="primary">bamC</name>
    <name evidence="1" type="ORF">D1Z90_06945</name>
</gene>
<evidence type="ECO:0000313" key="2">
    <source>
        <dbReference type="Proteomes" id="UP000283255"/>
    </source>
</evidence>
<sequence length="360" mass="40598">MLNKNRVLFSSLFIAILAGCSNHEDRKLANGEFDYLEAELAQPISTQGIGELARSSSYDIPPLGANAPADYVGQEVDVRSPVQVLPVLEGTRVDESAERVTVTFTSVDRSKVVRDDVWALLTGFLTHSGVNVESQNKPSGELSSGWFEFEDSYGAFWNKTRYSSKEKYKFSLNSSESSRAASLGIELLSIEETVDGETTRTVSAKDKVRYEKSMINRLLVYGLDRKNKATLAVQSQDNRVPLDLGFDDNDQLAWITGVDYDRVWNKLPTALKKLNFTLIESNKVLGSYEVSYKRPNSDFWSQQRIRKFDLRKGTYTFRVGQNNKGDTVITVLDSNKKPLPKRTMSELYLSIVDLMQQHSR</sequence>
<reference evidence="1 2" key="2">
    <citation type="submission" date="2019-01" db="EMBL/GenBank/DDBJ databases">
        <title>Motilimonas pumilus sp. nov., isolated from the gut of sea cucumber (Apostichopus japonicus).</title>
        <authorList>
            <person name="Wang F.-Q."/>
            <person name="Ren L.-H."/>
            <person name="Lin Y.-W."/>
            <person name="Sun G.-H."/>
            <person name="Du Z.-J."/>
            <person name="Zhao J.-X."/>
            <person name="Liu X.-J."/>
            <person name="Liu L.-J."/>
        </authorList>
    </citation>
    <scope>NUCLEOTIDE SEQUENCE [LARGE SCALE GENOMIC DNA]</scope>
    <source>
        <strain evidence="1 2">PLHSC7-2</strain>
    </source>
</reference>
<dbReference type="OrthoDB" id="5598420at2"/>
<dbReference type="Proteomes" id="UP000283255">
    <property type="component" value="Unassembled WGS sequence"/>
</dbReference>
<proteinExistence type="predicted"/>
<dbReference type="RefSeq" id="WP_119910026.1">
    <property type="nucleotide sequence ID" value="NZ_QZCH01000005.1"/>
</dbReference>
<dbReference type="PROSITE" id="PS51257">
    <property type="entry name" value="PROKAR_LIPOPROTEIN"/>
    <property type="match status" value="1"/>
</dbReference>
<dbReference type="InterPro" id="IPR010653">
    <property type="entry name" value="NlpB/DapX"/>
</dbReference>
<dbReference type="EMBL" id="QZCH01000005">
    <property type="protein sequence ID" value="RJG49095.1"/>
    <property type="molecule type" value="Genomic_DNA"/>
</dbReference>
<accession>A0A418YGW9</accession>
<dbReference type="AlphaFoldDB" id="A0A418YGW9"/>
<comment type="caution">
    <text evidence="1">The sequence shown here is derived from an EMBL/GenBank/DDBJ whole genome shotgun (WGS) entry which is preliminary data.</text>
</comment>
<dbReference type="Gene3D" id="3.30.310.170">
    <property type="entry name" value="Outer membrane protein assembly factor BamC"/>
    <property type="match status" value="1"/>
</dbReference>
<organism evidence="1 2">
    <name type="scientific">Motilimonas pumila</name>
    <dbReference type="NCBI Taxonomy" id="2303987"/>
    <lineage>
        <taxon>Bacteria</taxon>
        <taxon>Pseudomonadati</taxon>
        <taxon>Pseudomonadota</taxon>
        <taxon>Gammaproteobacteria</taxon>
        <taxon>Alteromonadales</taxon>
        <taxon>Alteromonadales genera incertae sedis</taxon>
        <taxon>Motilimonas</taxon>
    </lineage>
</organism>
<dbReference type="Gene3D" id="3.30.530.50">
    <property type="match status" value="1"/>
</dbReference>
<name>A0A418YGW9_9GAMM</name>
<dbReference type="InterPro" id="IPR042268">
    <property type="entry name" value="BamC_C"/>
</dbReference>
<keyword evidence="2" id="KW-1185">Reference proteome</keyword>
<reference evidence="1 2" key="1">
    <citation type="submission" date="2018-09" db="EMBL/GenBank/DDBJ databases">
        <authorList>
            <person name="Wang F."/>
        </authorList>
    </citation>
    <scope>NUCLEOTIDE SEQUENCE [LARGE SCALE GENOMIC DNA]</scope>
    <source>
        <strain evidence="1 2">PLHSC7-2</strain>
    </source>
</reference>
<dbReference type="Pfam" id="PF06804">
    <property type="entry name" value="Lipoprotein_18"/>
    <property type="match status" value="1"/>
</dbReference>
<protein>
    <submittedName>
        <fullName evidence="1">Outer membrane protein assembly factor BamC</fullName>
    </submittedName>
</protein>
<evidence type="ECO:0000313" key="1">
    <source>
        <dbReference type="EMBL" id="RJG49095.1"/>
    </source>
</evidence>